<dbReference type="EMBL" id="CAJVPK010007269">
    <property type="protein sequence ID" value="CAG8655459.1"/>
    <property type="molecule type" value="Genomic_DNA"/>
</dbReference>
<proteinExistence type="predicted"/>
<comment type="caution">
    <text evidence="1">The sequence shown here is derived from an EMBL/GenBank/DDBJ whole genome shotgun (WGS) entry which is preliminary data.</text>
</comment>
<protein>
    <submittedName>
        <fullName evidence="1">4812_t:CDS:1</fullName>
    </submittedName>
</protein>
<evidence type="ECO:0000313" key="1">
    <source>
        <dbReference type="EMBL" id="CAG8655459.1"/>
    </source>
</evidence>
<name>A0A9N9E0T5_9GLOM</name>
<sequence>ISPLSNRTSVPFLPTSKITFKTPLISNNYEVSNTHLFKKFKKSKVSIQKEINITDFEKNNPEKFEDNYPKVNITRYKGKRAYYYQYNILNLGSYPTNVQRTQRSRYRIPNGYCVQAYLYERDVICSINYEYNGK</sequence>
<gene>
    <name evidence="1" type="ORF">DEBURN_LOCUS11584</name>
</gene>
<feature type="non-terminal residue" evidence="1">
    <location>
        <position position="134"/>
    </location>
</feature>
<evidence type="ECO:0000313" key="2">
    <source>
        <dbReference type="Proteomes" id="UP000789706"/>
    </source>
</evidence>
<accession>A0A9N9E0T5</accession>
<organism evidence="1 2">
    <name type="scientific">Diversispora eburnea</name>
    <dbReference type="NCBI Taxonomy" id="1213867"/>
    <lineage>
        <taxon>Eukaryota</taxon>
        <taxon>Fungi</taxon>
        <taxon>Fungi incertae sedis</taxon>
        <taxon>Mucoromycota</taxon>
        <taxon>Glomeromycotina</taxon>
        <taxon>Glomeromycetes</taxon>
        <taxon>Diversisporales</taxon>
        <taxon>Diversisporaceae</taxon>
        <taxon>Diversispora</taxon>
    </lineage>
</organism>
<keyword evidence="2" id="KW-1185">Reference proteome</keyword>
<feature type="non-terminal residue" evidence="1">
    <location>
        <position position="1"/>
    </location>
</feature>
<dbReference type="Proteomes" id="UP000789706">
    <property type="component" value="Unassembled WGS sequence"/>
</dbReference>
<dbReference type="AlphaFoldDB" id="A0A9N9E0T5"/>
<reference evidence="1" key="1">
    <citation type="submission" date="2021-06" db="EMBL/GenBank/DDBJ databases">
        <authorList>
            <person name="Kallberg Y."/>
            <person name="Tangrot J."/>
            <person name="Rosling A."/>
        </authorList>
    </citation>
    <scope>NUCLEOTIDE SEQUENCE</scope>
    <source>
        <strain evidence="1">AZ414A</strain>
    </source>
</reference>
<dbReference type="OrthoDB" id="10345934at2759"/>